<keyword evidence="2" id="KW-1185">Reference proteome</keyword>
<evidence type="ECO:0000313" key="2">
    <source>
        <dbReference type="Proteomes" id="UP000053800"/>
    </source>
</evidence>
<reference evidence="1 2" key="1">
    <citation type="submission" date="2015-01" db="EMBL/GenBank/DDBJ databases">
        <title>The Genome Sequence of Cryptococcus gattii CA1873.</title>
        <authorList>
            <consortium name="The Broad Institute Genomics Platform"/>
            <person name="Cuomo C."/>
            <person name="Litvintseva A."/>
            <person name="Chen Y."/>
            <person name="Heitman J."/>
            <person name="Sun S."/>
            <person name="Springer D."/>
            <person name="Dromer F."/>
            <person name="Young S."/>
            <person name="Zeng Q."/>
            <person name="Gargeya S."/>
            <person name="Abouelleil A."/>
            <person name="Alvarado L."/>
            <person name="Chapman S.B."/>
            <person name="Gainer-Dewar J."/>
            <person name="Goldberg J."/>
            <person name="Griggs A."/>
            <person name="Gujja S."/>
            <person name="Hansen M."/>
            <person name="Howarth C."/>
            <person name="Imamovic A."/>
            <person name="Larimer J."/>
            <person name="Murphy C."/>
            <person name="Naylor J."/>
            <person name="Pearson M."/>
            <person name="Priest M."/>
            <person name="Roberts A."/>
            <person name="Saif S."/>
            <person name="Shea T."/>
            <person name="Sykes S."/>
            <person name="Wortman J."/>
            <person name="Nusbaum C."/>
            <person name="Birren B."/>
        </authorList>
    </citation>
    <scope>NUCLEOTIDE SEQUENCE [LARGE SCALE GENOMIC DNA]</scope>
    <source>
        <strain evidence="1 2">CA1873</strain>
    </source>
</reference>
<sequence length="111" mass="11817">MPTLSPIVTIWSNTAISSAVLPLLPEKASISTPLMCSLQRKELLSSMNEITNGTVLGCSGTPFLSVQLVLPHKVGIKPVQMVPTCLTPRNSVLRVRAETNGLSVQSTPSSF</sequence>
<name>A0ABR5B3N8_CRYGA</name>
<gene>
    <name evidence="1" type="ORF">I314_06151</name>
</gene>
<dbReference type="Proteomes" id="UP000053800">
    <property type="component" value="Unassembled WGS sequence"/>
</dbReference>
<accession>A0ABR5B3N8</accession>
<protein>
    <submittedName>
        <fullName evidence="1">Uncharacterized protein</fullName>
    </submittedName>
</protein>
<organism evidence="1 2">
    <name type="scientific">Cryptococcus bacillisporus CA1873</name>
    <dbReference type="NCBI Taxonomy" id="1296111"/>
    <lineage>
        <taxon>Eukaryota</taxon>
        <taxon>Fungi</taxon>
        <taxon>Dikarya</taxon>
        <taxon>Basidiomycota</taxon>
        <taxon>Agaricomycotina</taxon>
        <taxon>Tremellomycetes</taxon>
        <taxon>Tremellales</taxon>
        <taxon>Cryptococcaceae</taxon>
        <taxon>Cryptococcus</taxon>
        <taxon>Cryptococcus gattii species complex</taxon>
    </lineage>
</organism>
<dbReference type="EMBL" id="KN848907">
    <property type="protein sequence ID" value="KIR58186.1"/>
    <property type="molecule type" value="Genomic_DNA"/>
</dbReference>
<proteinExistence type="predicted"/>
<evidence type="ECO:0000313" key="1">
    <source>
        <dbReference type="EMBL" id="KIR58186.1"/>
    </source>
</evidence>